<feature type="transmembrane region" description="Helical" evidence="6">
    <location>
        <begin position="53"/>
        <end position="86"/>
    </location>
</feature>
<dbReference type="BioCyc" id="AURANTIMONAS:SI859A1_00394-MONOMER"/>
<evidence type="ECO:0000256" key="5">
    <source>
        <dbReference type="ARBA" id="ARBA00023136"/>
    </source>
</evidence>
<evidence type="ECO:0000256" key="6">
    <source>
        <dbReference type="SAM" id="Phobius"/>
    </source>
</evidence>
<dbReference type="Pfam" id="PF01810">
    <property type="entry name" value="LysE"/>
    <property type="match status" value="1"/>
</dbReference>
<keyword evidence="5 6" id="KW-0472">Membrane</keyword>
<keyword evidence="8" id="KW-1185">Reference proteome</keyword>
<evidence type="ECO:0000256" key="2">
    <source>
        <dbReference type="ARBA" id="ARBA00022475"/>
    </source>
</evidence>
<protein>
    <submittedName>
        <fullName evidence="7">Putative homoserine/homoserine lactone/threonine efflux protein</fullName>
    </submittedName>
</protein>
<dbReference type="Proteomes" id="UP000000321">
    <property type="component" value="Unassembled WGS sequence"/>
</dbReference>
<sequence>MPIDPATLAAFALASLILLVIPGPTIIMVVGQALAHGRTVALASVLGVGLGDLVAASLSLIGVGALLSASATAFVALKWVGALYLVWMGLRMWRSTLSQASNDLDPVATGLPEAGTVRPAHIFRDAFLVTVFNPKGIVFFVAFVPQFLDPGRPYWPQASILVALFVLLAAGNAFLYAQLAVRARDLIRRPSVMRFVVRIGGSCLMGAGIAAALVTRPA</sequence>
<keyword evidence="3 6" id="KW-0812">Transmembrane</keyword>
<evidence type="ECO:0000256" key="4">
    <source>
        <dbReference type="ARBA" id="ARBA00022989"/>
    </source>
</evidence>
<dbReference type="GO" id="GO:0005886">
    <property type="term" value="C:plasma membrane"/>
    <property type="evidence" value="ECO:0007669"/>
    <property type="project" value="UniProtKB-SubCell"/>
</dbReference>
<comment type="subcellular location">
    <subcellularLocation>
        <location evidence="1">Cell membrane</location>
        <topology evidence="1">Multi-pass membrane protein</topology>
    </subcellularLocation>
</comment>
<dbReference type="EMBL" id="AAPJ01000004">
    <property type="protein sequence ID" value="EAS49734.1"/>
    <property type="molecule type" value="Genomic_DNA"/>
</dbReference>
<evidence type="ECO:0000313" key="8">
    <source>
        <dbReference type="Proteomes" id="UP000000321"/>
    </source>
</evidence>
<evidence type="ECO:0000313" key="7">
    <source>
        <dbReference type="EMBL" id="EAS49734.1"/>
    </source>
</evidence>
<evidence type="ECO:0000256" key="1">
    <source>
        <dbReference type="ARBA" id="ARBA00004651"/>
    </source>
</evidence>
<dbReference type="GO" id="GO:0015171">
    <property type="term" value="F:amino acid transmembrane transporter activity"/>
    <property type="evidence" value="ECO:0007669"/>
    <property type="project" value="TreeGrafter"/>
</dbReference>
<dbReference type="RefSeq" id="WP_009208273.1">
    <property type="nucleotide sequence ID" value="NZ_BBWP01000031.1"/>
</dbReference>
<dbReference type="PIRSF" id="PIRSF006324">
    <property type="entry name" value="LeuE"/>
    <property type="match status" value="1"/>
</dbReference>
<feature type="transmembrane region" description="Helical" evidence="6">
    <location>
        <begin position="154"/>
        <end position="175"/>
    </location>
</feature>
<feature type="transmembrane region" description="Helical" evidence="6">
    <location>
        <begin position="126"/>
        <end position="148"/>
    </location>
</feature>
<dbReference type="AlphaFoldDB" id="Q1YH45"/>
<keyword evidence="4 6" id="KW-1133">Transmembrane helix</keyword>
<dbReference type="OrthoDB" id="9804822at2"/>
<evidence type="ECO:0000256" key="3">
    <source>
        <dbReference type="ARBA" id="ARBA00022692"/>
    </source>
</evidence>
<gene>
    <name evidence="7" type="ORF">SI859A1_00394</name>
</gene>
<organism evidence="7 8">
    <name type="scientific">Aurantimonas manganoxydans (strain ATCC BAA-1229 / DSM 21871 / SI85-9A1)</name>
    <dbReference type="NCBI Taxonomy" id="287752"/>
    <lineage>
        <taxon>Bacteria</taxon>
        <taxon>Pseudomonadati</taxon>
        <taxon>Pseudomonadota</taxon>
        <taxon>Alphaproteobacteria</taxon>
        <taxon>Hyphomicrobiales</taxon>
        <taxon>Aurantimonadaceae</taxon>
        <taxon>Aurantimonas</taxon>
    </lineage>
</organism>
<feature type="transmembrane region" description="Helical" evidence="6">
    <location>
        <begin position="195"/>
        <end position="214"/>
    </location>
</feature>
<accession>Q1YH45</accession>
<dbReference type="InterPro" id="IPR001123">
    <property type="entry name" value="LeuE-type"/>
</dbReference>
<reference evidence="7 8" key="1">
    <citation type="journal article" date="2008" name="Appl. Environ. Microbiol.">
        <title>Genomic insights into Mn(II) oxidation by the marine alphaproteobacterium Aurantimonas sp. strain SI85-9A1.</title>
        <authorList>
            <person name="Dick G.J."/>
            <person name="Podell S."/>
            <person name="Johnson H.A."/>
            <person name="Rivera-Espinoza Y."/>
            <person name="Bernier-Latmani R."/>
            <person name="McCarthy J.K."/>
            <person name="Torpey J.W."/>
            <person name="Clement B.G."/>
            <person name="Gaasterland T."/>
            <person name="Tebo B.M."/>
        </authorList>
    </citation>
    <scope>NUCLEOTIDE SEQUENCE [LARGE SCALE GENOMIC DNA]</scope>
    <source>
        <strain evidence="7 8">SI85-9A1</strain>
    </source>
</reference>
<dbReference type="HOGENOM" id="CLU_079569_2_3_5"/>
<proteinExistence type="predicted"/>
<dbReference type="PANTHER" id="PTHR30086:SF20">
    <property type="entry name" value="ARGININE EXPORTER PROTEIN ARGO-RELATED"/>
    <property type="match status" value="1"/>
</dbReference>
<name>Q1YH45_AURMS</name>
<keyword evidence="2" id="KW-1003">Cell membrane</keyword>
<dbReference type="PANTHER" id="PTHR30086">
    <property type="entry name" value="ARGININE EXPORTER PROTEIN ARGO"/>
    <property type="match status" value="1"/>
</dbReference>
<comment type="caution">
    <text evidence="7">The sequence shown here is derived from an EMBL/GenBank/DDBJ whole genome shotgun (WGS) entry which is preliminary data.</text>
</comment>